<evidence type="ECO:0000256" key="9">
    <source>
        <dbReference type="RuleBase" id="RU362042"/>
    </source>
</evidence>
<feature type="active site" evidence="7">
    <location>
        <position position="137"/>
    </location>
</feature>
<evidence type="ECO:0000256" key="5">
    <source>
        <dbReference type="ARBA" id="ARBA00022670"/>
    </source>
</evidence>
<evidence type="ECO:0000313" key="13">
    <source>
        <dbReference type="EMBL" id="VFK06835.1"/>
    </source>
</evidence>
<evidence type="ECO:0000256" key="6">
    <source>
        <dbReference type="ARBA" id="ARBA00022801"/>
    </source>
</evidence>
<dbReference type="InterPro" id="IPR019756">
    <property type="entry name" value="Pept_S26A_signal_pept_1_Ser-AS"/>
</dbReference>
<evidence type="ECO:0000259" key="10">
    <source>
        <dbReference type="Pfam" id="PF10502"/>
    </source>
</evidence>
<dbReference type="EC" id="3.4.21.89" evidence="3 8"/>
<dbReference type="InterPro" id="IPR019533">
    <property type="entry name" value="Peptidase_S26"/>
</dbReference>
<comment type="similarity">
    <text evidence="2 9">Belongs to the peptidase S26 family.</text>
</comment>
<dbReference type="InterPro" id="IPR036286">
    <property type="entry name" value="LexA/Signal_pep-like_sf"/>
</dbReference>
<evidence type="ECO:0000256" key="8">
    <source>
        <dbReference type="RuleBase" id="RU003993"/>
    </source>
</evidence>
<evidence type="ECO:0000256" key="4">
    <source>
        <dbReference type="ARBA" id="ARBA00019232"/>
    </source>
</evidence>
<evidence type="ECO:0000256" key="2">
    <source>
        <dbReference type="ARBA" id="ARBA00009370"/>
    </source>
</evidence>
<dbReference type="SUPFAM" id="SSF51306">
    <property type="entry name" value="LexA/Signal peptidase"/>
    <property type="match status" value="1"/>
</dbReference>
<evidence type="ECO:0000256" key="3">
    <source>
        <dbReference type="ARBA" id="ARBA00013208"/>
    </source>
</evidence>
<name>A0A450VPY7_9GAMM</name>
<keyword evidence="6 8" id="KW-0378">Hydrolase</keyword>
<dbReference type="InterPro" id="IPR019757">
    <property type="entry name" value="Pept_S26A_signal_pept_1_Lys-AS"/>
</dbReference>
<comment type="catalytic activity">
    <reaction evidence="1 8">
        <text>Cleavage of hydrophobic, N-terminal signal or leader sequences from secreted and periplasmic proteins.</text>
        <dbReference type="EC" id="3.4.21.89"/>
    </reaction>
</comment>
<dbReference type="InterPro" id="IPR019758">
    <property type="entry name" value="Pept_S26A_signal_pept_1_CS"/>
</dbReference>
<evidence type="ECO:0000313" key="12">
    <source>
        <dbReference type="EMBL" id="VFK04099.1"/>
    </source>
</evidence>
<dbReference type="EMBL" id="CAADFG010000381">
    <property type="protein sequence ID" value="VFK04099.1"/>
    <property type="molecule type" value="Genomic_DNA"/>
</dbReference>
<dbReference type="GO" id="GO:0006465">
    <property type="term" value="P:signal peptide processing"/>
    <property type="evidence" value="ECO:0007669"/>
    <property type="project" value="InterPro"/>
</dbReference>
<evidence type="ECO:0000256" key="7">
    <source>
        <dbReference type="PIRSR" id="PIRSR600223-1"/>
    </source>
</evidence>
<dbReference type="InterPro" id="IPR000223">
    <property type="entry name" value="Pept_S26A_signal_pept_1"/>
</dbReference>
<organism evidence="13">
    <name type="scientific">Candidatus Kentrum eta</name>
    <dbReference type="NCBI Taxonomy" id="2126337"/>
    <lineage>
        <taxon>Bacteria</taxon>
        <taxon>Pseudomonadati</taxon>
        <taxon>Pseudomonadota</taxon>
        <taxon>Gammaproteobacteria</taxon>
        <taxon>Candidatus Kentrum</taxon>
    </lineage>
</organism>
<dbReference type="PROSITE" id="PS00761">
    <property type="entry name" value="SPASE_I_3"/>
    <property type="match status" value="1"/>
</dbReference>
<dbReference type="PANTHER" id="PTHR43390:SF1">
    <property type="entry name" value="CHLOROPLAST PROCESSING PEPTIDASE"/>
    <property type="match status" value="1"/>
</dbReference>
<proteinExistence type="inferred from homology"/>
<dbReference type="EMBL" id="CAADFJ010000378">
    <property type="protein sequence ID" value="VFK06835.1"/>
    <property type="molecule type" value="Genomic_DNA"/>
</dbReference>
<dbReference type="GO" id="GO:0016020">
    <property type="term" value="C:membrane"/>
    <property type="evidence" value="ECO:0007669"/>
    <property type="project" value="UniProtKB-SubCell"/>
</dbReference>
<dbReference type="PRINTS" id="PR00727">
    <property type="entry name" value="LEADERPTASE"/>
</dbReference>
<dbReference type="PANTHER" id="PTHR43390">
    <property type="entry name" value="SIGNAL PEPTIDASE I"/>
    <property type="match status" value="1"/>
</dbReference>
<dbReference type="PROSITE" id="PS00501">
    <property type="entry name" value="SPASE_I_1"/>
    <property type="match status" value="1"/>
</dbReference>
<dbReference type="EMBL" id="CAADFI010000344">
    <property type="protein sequence ID" value="VFK03317.1"/>
    <property type="molecule type" value="Genomic_DNA"/>
</dbReference>
<keyword evidence="5 8" id="KW-0645">Protease</keyword>
<feature type="domain" description="Peptidase S26" evidence="10">
    <location>
        <begin position="52"/>
        <end position="255"/>
    </location>
</feature>
<dbReference type="Gene3D" id="2.10.109.10">
    <property type="entry name" value="Umud Fragment, subunit A"/>
    <property type="match status" value="1"/>
</dbReference>
<evidence type="ECO:0000313" key="11">
    <source>
        <dbReference type="EMBL" id="VFK03317.1"/>
    </source>
</evidence>
<gene>
    <name evidence="12" type="ORF">BECKH772A_GA0070896_103811</name>
    <name evidence="11" type="ORF">BECKH772B_GA0070898_103442</name>
    <name evidence="13" type="ORF">BECKH772C_GA0070978_103781</name>
</gene>
<reference evidence="13" key="1">
    <citation type="submission" date="2019-02" db="EMBL/GenBank/DDBJ databases">
        <authorList>
            <person name="Gruber-Vodicka R. H."/>
            <person name="Seah K. B. B."/>
        </authorList>
    </citation>
    <scope>NUCLEOTIDE SEQUENCE</scope>
    <source>
        <strain evidence="13">BECK_SA2B12</strain>
        <strain evidence="12">BECK_SA2B15</strain>
        <strain evidence="11">BECK_SA2B20</strain>
    </source>
</reference>
<dbReference type="GO" id="GO:0009003">
    <property type="term" value="F:signal peptidase activity"/>
    <property type="evidence" value="ECO:0007669"/>
    <property type="project" value="UniProtKB-EC"/>
</dbReference>
<dbReference type="AlphaFoldDB" id="A0A450VPY7"/>
<evidence type="ECO:0000256" key="1">
    <source>
        <dbReference type="ARBA" id="ARBA00000677"/>
    </source>
</evidence>
<dbReference type="CDD" id="cd06530">
    <property type="entry name" value="S26_SPase_I"/>
    <property type="match status" value="1"/>
</dbReference>
<dbReference type="GO" id="GO:0004252">
    <property type="term" value="F:serine-type endopeptidase activity"/>
    <property type="evidence" value="ECO:0007669"/>
    <property type="project" value="InterPro"/>
</dbReference>
<comment type="subcellular location">
    <subcellularLocation>
        <location evidence="9">Membrane</location>
        <topology evidence="9">Multi-pass membrane protein</topology>
    </subcellularLocation>
</comment>
<sequence length="273" mass="30913">MNFDFSTILVLLVLASGVIWAFDAMILVPHRRAASTDQDKQPLATGPVARIADYARSFFPVFLAVLLLRSFLAEPFRIPSGSMLPTLEIGDFILVNKYTYGIRLPVLDKKIIDIGQPERGDVVVFRFPVDGVTPYIKRVVGLPGDRVDYRNDRLYINGESIARELIDTYVATGSSRKMAGAERHLEHLDGVDHHILIRPGQVHTPSIGIYPRVPMRVPEEHYFVMGDNRNNSRDSRFWGTVPDENLIGKAFFIWMNLDWGEGVSWSRMGNDIR</sequence>
<protein>
    <recommendedName>
        <fullName evidence="4 8">Signal peptidase I</fullName>
        <ecNumber evidence="3 8">3.4.21.89</ecNumber>
    </recommendedName>
</protein>
<dbReference type="Pfam" id="PF10502">
    <property type="entry name" value="Peptidase_S26"/>
    <property type="match status" value="1"/>
</dbReference>
<accession>A0A450VPY7</accession>
<dbReference type="PROSITE" id="PS00760">
    <property type="entry name" value="SPASE_I_2"/>
    <property type="match status" value="1"/>
</dbReference>
<feature type="active site" evidence="7">
    <location>
        <position position="82"/>
    </location>
</feature>
<dbReference type="NCBIfam" id="TIGR02227">
    <property type="entry name" value="sigpep_I_bact"/>
    <property type="match status" value="1"/>
</dbReference>